<protein>
    <submittedName>
        <fullName evidence="3">Uncharacterized protein</fullName>
    </submittedName>
</protein>
<accession>A0ABS2TVR6</accession>
<gene>
    <name evidence="3" type="ORF">ITX44_23425</name>
</gene>
<sequence length="119" mass="13360">MTTDSSPAPEDEPALPDDVWERFVHDSESAIRATAPKEPSARARMVARRLREEEERAAAESKRRRRFGRRSAAVAPEAGAWRSGRTDATERRLRRRGRLRAGIGIVLVVALVLVALRTF</sequence>
<feature type="region of interest" description="Disordered" evidence="1">
    <location>
        <begin position="30"/>
        <end position="49"/>
    </location>
</feature>
<keyword evidence="2" id="KW-1133">Transmembrane helix</keyword>
<organism evidence="3 4">
    <name type="scientific">Actinacidiphila acididurans</name>
    <dbReference type="NCBI Taxonomy" id="2784346"/>
    <lineage>
        <taxon>Bacteria</taxon>
        <taxon>Bacillati</taxon>
        <taxon>Actinomycetota</taxon>
        <taxon>Actinomycetes</taxon>
        <taxon>Kitasatosporales</taxon>
        <taxon>Streptomycetaceae</taxon>
        <taxon>Actinacidiphila</taxon>
    </lineage>
</organism>
<dbReference type="EMBL" id="JADKYB010000013">
    <property type="protein sequence ID" value="MBM9507433.1"/>
    <property type="molecule type" value="Genomic_DNA"/>
</dbReference>
<comment type="caution">
    <text evidence="3">The sequence shown here is derived from an EMBL/GenBank/DDBJ whole genome shotgun (WGS) entry which is preliminary data.</text>
</comment>
<reference evidence="3 4" key="1">
    <citation type="submission" date="2021-01" db="EMBL/GenBank/DDBJ databases">
        <title>Streptomyces acididurans sp. nov., isolated from a peat swamp forest soil.</title>
        <authorList>
            <person name="Chantavorakit T."/>
            <person name="Duangmal K."/>
        </authorList>
    </citation>
    <scope>NUCLEOTIDE SEQUENCE [LARGE SCALE GENOMIC DNA]</scope>
    <source>
        <strain evidence="3 4">KK5PA1</strain>
    </source>
</reference>
<keyword evidence="2" id="KW-0472">Membrane</keyword>
<feature type="region of interest" description="Disordered" evidence="1">
    <location>
        <begin position="55"/>
        <end position="91"/>
    </location>
</feature>
<evidence type="ECO:0000313" key="3">
    <source>
        <dbReference type="EMBL" id="MBM9507433.1"/>
    </source>
</evidence>
<evidence type="ECO:0000313" key="4">
    <source>
        <dbReference type="Proteomes" id="UP000749040"/>
    </source>
</evidence>
<proteinExistence type="predicted"/>
<name>A0ABS2TVR6_9ACTN</name>
<evidence type="ECO:0000256" key="2">
    <source>
        <dbReference type="SAM" id="Phobius"/>
    </source>
</evidence>
<keyword evidence="4" id="KW-1185">Reference proteome</keyword>
<dbReference type="RefSeq" id="WP_205359306.1">
    <property type="nucleotide sequence ID" value="NZ_JADKYB010000013.1"/>
</dbReference>
<evidence type="ECO:0000256" key="1">
    <source>
        <dbReference type="SAM" id="MobiDB-lite"/>
    </source>
</evidence>
<dbReference type="Proteomes" id="UP000749040">
    <property type="component" value="Unassembled WGS sequence"/>
</dbReference>
<keyword evidence="2" id="KW-0812">Transmembrane</keyword>
<feature type="transmembrane region" description="Helical" evidence="2">
    <location>
        <begin position="99"/>
        <end position="116"/>
    </location>
</feature>